<reference evidence="3 4" key="1">
    <citation type="submission" date="2019-08" db="EMBL/GenBank/DDBJ databases">
        <title>Actinomadura sp. nov. CYP1-5 isolated from mountain soil.</title>
        <authorList>
            <person name="Songsumanus A."/>
            <person name="Kuncharoen N."/>
            <person name="Kudo T."/>
            <person name="Yuki M."/>
            <person name="Igarashi Y."/>
            <person name="Tanasupawat S."/>
        </authorList>
    </citation>
    <scope>NUCLEOTIDE SEQUENCE [LARGE SCALE GENOMIC DNA]</scope>
    <source>
        <strain evidence="3 4">GKU157</strain>
    </source>
</reference>
<evidence type="ECO:0000259" key="2">
    <source>
        <dbReference type="Pfam" id="PF01757"/>
    </source>
</evidence>
<protein>
    <submittedName>
        <fullName evidence="3">Acyltransferase</fullName>
    </submittedName>
</protein>
<keyword evidence="1" id="KW-0812">Transmembrane</keyword>
<dbReference type="PANTHER" id="PTHR23028">
    <property type="entry name" value="ACETYLTRANSFERASE"/>
    <property type="match status" value="1"/>
</dbReference>
<feature type="transmembrane region" description="Helical" evidence="1">
    <location>
        <begin position="57"/>
        <end position="81"/>
    </location>
</feature>
<feature type="transmembrane region" description="Helical" evidence="1">
    <location>
        <begin position="146"/>
        <end position="166"/>
    </location>
</feature>
<dbReference type="GO" id="GO:0016747">
    <property type="term" value="F:acyltransferase activity, transferring groups other than amino-acyl groups"/>
    <property type="evidence" value="ECO:0007669"/>
    <property type="project" value="InterPro"/>
</dbReference>
<feature type="transmembrane region" description="Helical" evidence="1">
    <location>
        <begin position="318"/>
        <end position="339"/>
    </location>
</feature>
<evidence type="ECO:0000256" key="1">
    <source>
        <dbReference type="SAM" id="Phobius"/>
    </source>
</evidence>
<dbReference type="OrthoDB" id="9807745at2"/>
<keyword evidence="4" id="KW-1185">Reference proteome</keyword>
<comment type="caution">
    <text evidence="3">The sequence shown here is derived from an EMBL/GenBank/DDBJ whole genome shotgun (WGS) entry which is preliminary data.</text>
</comment>
<dbReference type="PANTHER" id="PTHR23028:SF53">
    <property type="entry name" value="ACYL_TRANSF_3 DOMAIN-CONTAINING PROTEIN"/>
    <property type="match status" value="1"/>
</dbReference>
<keyword evidence="3" id="KW-0012">Acyltransferase</keyword>
<name>A0A5D0TPN1_9ACTN</name>
<dbReference type="InterPro" id="IPR002656">
    <property type="entry name" value="Acyl_transf_3_dom"/>
</dbReference>
<feature type="transmembrane region" description="Helical" evidence="1">
    <location>
        <begin position="195"/>
        <end position="217"/>
    </location>
</feature>
<dbReference type="EMBL" id="VSFF01000019">
    <property type="protein sequence ID" value="TYC07834.1"/>
    <property type="molecule type" value="Genomic_DNA"/>
</dbReference>
<dbReference type="AlphaFoldDB" id="A0A5D0TPN1"/>
<keyword evidence="3" id="KW-0808">Transferase</keyword>
<organism evidence="3 4">
    <name type="scientific">Actinomadura syzygii</name>
    <dbReference type="NCBI Taxonomy" id="1427538"/>
    <lineage>
        <taxon>Bacteria</taxon>
        <taxon>Bacillati</taxon>
        <taxon>Actinomycetota</taxon>
        <taxon>Actinomycetes</taxon>
        <taxon>Streptosporangiales</taxon>
        <taxon>Thermomonosporaceae</taxon>
        <taxon>Actinomadura</taxon>
    </lineage>
</organism>
<feature type="transmembrane region" description="Helical" evidence="1">
    <location>
        <begin position="254"/>
        <end position="273"/>
    </location>
</feature>
<proteinExistence type="predicted"/>
<keyword evidence="1" id="KW-0472">Membrane</keyword>
<feature type="transmembrane region" description="Helical" evidence="1">
    <location>
        <begin position="280"/>
        <end position="298"/>
    </location>
</feature>
<feature type="transmembrane region" description="Helical" evidence="1">
    <location>
        <begin position="224"/>
        <end position="242"/>
    </location>
</feature>
<feature type="transmembrane region" description="Helical" evidence="1">
    <location>
        <begin position="173"/>
        <end position="189"/>
    </location>
</feature>
<gene>
    <name evidence="3" type="ORF">FXF65_40540</name>
</gene>
<accession>A0A5D0TPN1</accession>
<dbReference type="InterPro" id="IPR050879">
    <property type="entry name" value="Acyltransferase_3"/>
</dbReference>
<dbReference type="GO" id="GO:0016020">
    <property type="term" value="C:membrane"/>
    <property type="evidence" value="ECO:0007669"/>
    <property type="project" value="TreeGrafter"/>
</dbReference>
<dbReference type="GO" id="GO:0009103">
    <property type="term" value="P:lipopolysaccharide biosynthetic process"/>
    <property type="evidence" value="ECO:0007669"/>
    <property type="project" value="TreeGrafter"/>
</dbReference>
<feature type="transmembrane region" description="Helical" evidence="1">
    <location>
        <begin position="21"/>
        <end position="37"/>
    </location>
</feature>
<evidence type="ECO:0000313" key="3">
    <source>
        <dbReference type="EMBL" id="TYC07834.1"/>
    </source>
</evidence>
<dbReference type="Pfam" id="PF01757">
    <property type="entry name" value="Acyl_transf_3"/>
    <property type="match status" value="1"/>
</dbReference>
<dbReference type="RefSeq" id="WP_148355802.1">
    <property type="nucleotide sequence ID" value="NZ_JBHSBF010000048.1"/>
</dbReference>
<sequence>MTPMSPMSPVNPPPARLREIDLLRFVAAMLVMIHHYVGRLGGWGVQNHHNMPGIAQIAHFGNLGVDLFFLISGFVILMSAWGRGVGDFAVSRVARIFPGYWFGVTLAAVAFLAIGQTPWAGHNPIAVYLPNMTMFQMGIGVNHMEVVYWTLWVELHFYVLISLLVWRGLTYERCLAFMVLWIVLGTFSMEANFLPLAAILMPPWAPYFVAGMAFYLIHRFGPNLLLWLIVFGCWGLAVPYRIASVNPELEWPKVWDAVITGGVTFAFLVMAMVSVGMFDIVRWRGFTVLGALTYPLYLVHETVGRVLDDLLGAHLGRWTLLGVSCAAALASAYLVQRFVEAPAQRWARRRLKAALARLRREGLPAVRRQTPSRSPAEASR</sequence>
<evidence type="ECO:0000313" key="4">
    <source>
        <dbReference type="Proteomes" id="UP000322634"/>
    </source>
</evidence>
<keyword evidence="1" id="KW-1133">Transmembrane helix</keyword>
<dbReference type="Proteomes" id="UP000322634">
    <property type="component" value="Unassembled WGS sequence"/>
</dbReference>
<feature type="transmembrane region" description="Helical" evidence="1">
    <location>
        <begin position="93"/>
        <end position="114"/>
    </location>
</feature>
<feature type="domain" description="Acyltransferase 3" evidence="2">
    <location>
        <begin position="19"/>
        <end position="335"/>
    </location>
</feature>